<evidence type="ECO:0000259" key="1">
    <source>
        <dbReference type="Pfam" id="PF14192"/>
    </source>
</evidence>
<dbReference type="EMBL" id="LAZR01005962">
    <property type="protein sequence ID" value="KKM95785.1"/>
    <property type="molecule type" value="Genomic_DNA"/>
</dbReference>
<dbReference type="Pfam" id="PF14192">
    <property type="entry name" value="DUF4314"/>
    <property type="match status" value="1"/>
</dbReference>
<protein>
    <recommendedName>
        <fullName evidence="1">DUF4314 domain-containing protein</fullName>
    </recommendedName>
</protein>
<dbReference type="InterPro" id="IPR025463">
    <property type="entry name" value="DUF4314"/>
</dbReference>
<name>A0A0F9P419_9ZZZZ</name>
<dbReference type="AlphaFoldDB" id="A0A0F9P419"/>
<gene>
    <name evidence="2" type="ORF">LCGC14_1184810</name>
</gene>
<sequence length="67" mass="7290">MLKVGDRIEMVEMPLDPDPVAAGSIGTVHDVYVFGDGLDAWEQVWVAWDSGRKLALAVPPDVVRVIS</sequence>
<proteinExistence type="predicted"/>
<accession>A0A0F9P419</accession>
<reference evidence="2" key="1">
    <citation type="journal article" date="2015" name="Nature">
        <title>Complex archaea that bridge the gap between prokaryotes and eukaryotes.</title>
        <authorList>
            <person name="Spang A."/>
            <person name="Saw J.H."/>
            <person name="Jorgensen S.L."/>
            <person name="Zaremba-Niedzwiedzka K."/>
            <person name="Martijn J."/>
            <person name="Lind A.E."/>
            <person name="van Eijk R."/>
            <person name="Schleper C."/>
            <person name="Guy L."/>
            <person name="Ettema T.J."/>
        </authorList>
    </citation>
    <scope>NUCLEOTIDE SEQUENCE</scope>
</reference>
<evidence type="ECO:0000313" key="2">
    <source>
        <dbReference type="EMBL" id="KKM95785.1"/>
    </source>
</evidence>
<comment type="caution">
    <text evidence="2">The sequence shown here is derived from an EMBL/GenBank/DDBJ whole genome shotgun (WGS) entry which is preliminary data.</text>
</comment>
<organism evidence="2">
    <name type="scientific">marine sediment metagenome</name>
    <dbReference type="NCBI Taxonomy" id="412755"/>
    <lineage>
        <taxon>unclassified sequences</taxon>
        <taxon>metagenomes</taxon>
        <taxon>ecological metagenomes</taxon>
    </lineage>
</organism>
<feature type="domain" description="DUF4314" evidence="1">
    <location>
        <begin position="4"/>
        <end position="66"/>
    </location>
</feature>